<dbReference type="OMA" id="HPYMPYG"/>
<proteinExistence type="predicted"/>
<sequence>MQPQNPNTQRPENHPYMPYGYQNPNMMPPIYGMQYPYNHPYMPYGYQPVPGNSSLPSHVNFPNIEPTSEPNTPRFSSGSTDIPQFSTQISLGELGGDTPHSFEAPTQQSAKKGNYASWTFEENKLLLTGYFHYSTDSELGSNQKGDTFWGKISDYVNENSDRGIQRNIVKCQSHFRDLNKKISNFVGCYSAATRERRSGWSDNDYISKGLELYSENQGTKFQLLDEWKLVRHQPKYITGATESGSSGSKRKSGSDDVDSAIHSLVRPEGRDATKKKARASSSKSVRVVRKPFLAFKILSENPFFKT</sequence>
<dbReference type="PANTHER" id="PTHR45023:SF4">
    <property type="entry name" value="GLYCINE-RICH PROTEIN-RELATED"/>
    <property type="match status" value="1"/>
</dbReference>
<reference evidence="3" key="1">
    <citation type="journal article" date="2017" name="Nat. Commun.">
        <title>The asparagus genome sheds light on the origin and evolution of a young Y chromosome.</title>
        <authorList>
            <person name="Harkess A."/>
            <person name="Zhou J."/>
            <person name="Xu C."/>
            <person name="Bowers J.E."/>
            <person name="Van der Hulst R."/>
            <person name="Ayyampalayam S."/>
            <person name="Mercati F."/>
            <person name="Riccardi P."/>
            <person name="McKain M.R."/>
            <person name="Kakrana A."/>
            <person name="Tang H."/>
            <person name="Ray J."/>
            <person name="Groenendijk J."/>
            <person name="Arikit S."/>
            <person name="Mathioni S.M."/>
            <person name="Nakano M."/>
            <person name="Shan H."/>
            <person name="Telgmann-Rauber A."/>
            <person name="Kanno A."/>
            <person name="Yue Z."/>
            <person name="Chen H."/>
            <person name="Li W."/>
            <person name="Chen Y."/>
            <person name="Xu X."/>
            <person name="Zhang Y."/>
            <person name="Luo S."/>
            <person name="Chen H."/>
            <person name="Gao J."/>
            <person name="Mao Z."/>
            <person name="Pires J.C."/>
            <person name="Luo M."/>
            <person name="Kudrna D."/>
            <person name="Wing R.A."/>
            <person name="Meyers B.C."/>
            <person name="Yi K."/>
            <person name="Kong H."/>
            <person name="Lavrijsen P."/>
            <person name="Sunseri F."/>
            <person name="Falavigna A."/>
            <person name="Ye Y."/>
            <person name="Leebens-Mack J.H."/>
            <person name="Chen G."/>
        </authorList>
    </citation>
    <scope>NUCLEOTIDE SEQUENCE [LARGE SCALE GENOMIC DNA]</scope>
    <source>
        <strain evidence="3">cv. DH0086</strain>
    </source>
</reference>
<evidence type="ECO:0008006" key="4">
    <source>
        <dbReference type="Google" id="ProtNLM"/>
    </source>
</evidence>
<evidence type="ECO:0000313" key="2">
    <source>
        <dbReference type="EMBL" id="ONK56216.1"/>
    </source>
</evidence>
<protein>
    <recommendedName>
        <fullName evidence="4">Myb-like domain-containing protein</fullName>
    </recommendedName>
</protein>
<dbReference type="Proteomes" id="UP000243459">
    <property type="component" value="Chromosome 10"/>
</dbReference>
<dbReference type="AlphaFoldDB" id="A0A5P1E5A6"/>
<organism evidence="2 3">
    <name type="scientific">Asparagus officinalis</name>
    <name type="common">Garden asparagus</name>
    <dbReference type="NCBI Taxonomy" id="4686"/>
    <lineage>
        <taxon>Eukaryota</taxon>
        <taxon>Viridiplantae</taxon>
        <taxon>Streptophyta</taxon>
        <taxon>Embryophyta</taxon>
        <taxon>Tracheophyta</taxon>
        <taxon>Spermatophyta</taxon>
        <taxon>Magnoliopsida</taxon>
        <taxon>Liliopsida</taxon>
        <taxon>Asparagales</taxon>
        <taxon>Asparagaceae</taxon>
        <taxon>Asparagoideae</taxon>
        <taxon>Asparagus</taxon>
    </lineage>
</organism>
<dbReference type="EMBL" id="CM007390">
    <property type="protein sequence ID" value="ONK56216.1"/>
    <property type="molecule type" value="Genomic_DNA"/>
</dbReference>
<evidence type="ECO:0000256" key="1">
    <source>
        <dbReference type="SAM" id="MobiDB-lite"/>
    </source>
</evidence>
<name>A0A5P1E5A6_ASPOF</name>
<feature type="compositionally biased region" description="Basic and acidic residues" evidence="1">
    <location>
        <begin position="265"/>
        <end position="274"/>
    </location>
</feature>
<dbReference type="Gramene" id="ONK56216">
    <property type="protein sequence ID" value="ONK56216"/>
    <property type="gene ID" value="A4U43_C10F5320"/>
</dbReference>
<dbReference type="PANTHER" id="PTHR45023">
    <property type="match status" value="1"/>
</dbReference>
<feature type="region of interest" description="Disordered" evidence="1">
    <location>
        <begin position="238"/>
        <end position="283"/>
    </location>
</feature>
<gene>
    <name evidence="2" type="ORF">A4U43_C10F5320</name>
</gene>
<keyword evidence="3" id="KW-1185">Reference proteome</keyword>
<dbReference type="OrthoDB" id="7764975at2759"/>
<evidence type="ECO:0000313" key="3">
    <source>
        <dbReference type="Proteomes" id="UP000243459"/>
    </source>
</evidence>
<accession>A0A5P1E5A6</accession>